<evidence type="ECO:0000313" key="2">
    <source>
        <dbReference type="EMBL" id="KIL52082.1"/>
    </source>
</evidence>
<gene>
    <name evidence="2" type="ORF">KP78_04520</name>
</gene>
<keyword evidence="3" id="KW-1185">Reference proteome</keyword>
<reference evidence="2 3" key="1">
    <citation type="submission" date="2015-01" db="EMBL/GenBank/DDBJ databases">
        <title>Genome sequencing of Jeotgalibacillus soli.</title>
        <authorList>
            <person name="Goh K.M."/>
            <person name="Chan K.-G."/>
            <person name="Yaakop A.S."/>
            <person name="Ee R."/>
            <person name="Gan H.M."/>
            <person name="Chan C.S."/>
        </authorList>
    </citation>
    <scope>NUCLEOTIDE SEQUENCE [LARGE SCALE GENOMIC DNA]</scope>
    <source>
        <strain evidence="2 3">P9</strain>
    </source>
</reference>
<dbReference type="PROSITE" id="PS51186">
    <property type="entry name" value="GNAT"/>
    <property type="match status" value="1"/>
</dbReference>
<dbReference type="Proteomes" id="UP000031938">
    <property type="component" value="Unassembled WGS sequence"/>
</dbReference>
<dbReference type="Pfam" id="PF00583">
    <property type="entry name" value="Acetyltransf_1"/>
    <property type="match status" value="1"/>
</dbReference>
<evidence type="ECO:0000259" key="1">
    <source>
        <dbReference type="PROSITE" id="PS51186"/>
    </source>
</evidence>
<proteinExistence type="predicted"/>
<dbReference type="Gene3D" id="3.40.630.30">
    <property type="match status" value="1"/>
</dbReference>
<dbReference type="STRING" id="889306.KP78_04520"/>
<evidence type="ECO:0000313" key="3">
    <source>
        <dbReference type="Proteomes" id="UP000031938"/>
    </source>
</evidence>
<dbReference type="InterPro" id="IPR000182">
    <property type="entry name" value="GNAT_dom"/>
</dbReference>
<dbReference type="InterPro" id="IPR016181">
    <property type="entry name" value="Acyl_CoA_acyltransferase"/>
</dbReference>
<dbReference type="CDD" id="cd04301">
    <property type="entry name" value="NAT_SF"/>
    <property type="match status" value="1"/>
</dbReference>
<sequence length="66" mass="7702">MPEYQGRGIGRSALQQVLEIESKSNRNIHLEIHADHEHTLNLYKSCGFIVYHAQDYYDYRANPSHS</sequence>
<name>A0A0C2VT35_9BACL</name>
<dbReference type="SUPFAM" id="SSF55729">
    <property type="entry name" value="Acyl-CoA N-acyltransferases (Nat)"/>
    <property type="match status" value="1"/>
</dbReference>
<dbReference type="GO" id="GO:0016747">
    <property type="term" value="F:acyltransferase activity, transferring groups other than amino-acyl groups"/>
    <property type="evidence" value="ECO:0007669"/>
    <property type="project" value="InterPro"/>
</dbReference>
<dbReference type="EMBL" id="JXRP01000006">
    <property type="protein sequence ID" value="KIL52082.1"/>
    <property type="molecule type" value="Genomic_DNA"/>
</dbReference>
<protein>
    <recommendedName>
        <fullName evidence="1">N-acetyltransferase domain-containing protein</fullName>
    </recommendedName>
</protein>
<organism evidence="2 3">
    <name type="scientific">Jeotgalibacillus soli</name>
    <dbReference type="NCBI Taxonomy" id="889306"/>
    <lineage>
        <taxon>Bacteria</taxon>
        <taxon>Bacillati</taxon>
        <taxon>Bacillota</taxon>
        <taxon>Bacilli</taxon>
        <taxon>Bacillales</taxon>
        <taxon>Caryophanaceae</taxon>
        <taxon>Jeotgalibacillus</taxon>
    </lineage>
</organism>
<accession>A0A0C2VT35</accession>
<comment type="caution">
    <text evidence="2">The sequence shown here is derived from an EMBL/GenBank/DDBJ whole genome shotgun (WGS) entry which is preliminary data.</text>
</comment>
<feature type="domain" description="N-acetyltransferase" evidence="1">
    <location>
        <begin position="1"/>
        <end position="66"/>
    </location>
</feature>
<dbReference type="AlphaFoldDB" id="A0A0C2VT35"/>